<feature type="domain" description="GP-PDE" evidence="8">
    <location>
        <begin position="31"/>
        <end position="395"/>
    </location>
</feature>
<dbReference type="InterPro" id="IPR030395">
    <property type="entry name" value="GP_PDE_dom"/>
</dbReference>
<reference evidence="9 10" key="1">
    <citation type="journal article" date="2018" name="MBio">
        <title>Comparative Genomics Reveals the Core Gene Toolbox for the Fungus-Insect Symbiosis.</title>
        <authorList>
            <person name="Wang Y."/>
            <person name="Stata M."/>
            <person name="Wang W."/>
            <person name="Stajich J.E."/>
            <person name="White M.M."/>
            <person name="Moncalvo J.M."/>
        </authorList>
    </citation>
    <scope>NUCLEOTIDE SEQUENCE [LARGE SCALE GENOMIC DNA]</scope>
    <source>
        <strain evidence="9 10">SWE-8-4</strain>
    </source>
</reference>
<evidence type="ECO:0000313" key="10">
    <source>
        <dbReference type="Proteomes" id="UP000245383"/>
    </source>
</evidence>
<evidence type="ECO:0000256" key="4">
    <source>
        <dbReference type="ARBA" id="ARBA00022798"/>
    </source>
</evidence>
<evidence type="ECO:0000256" key="6">
    <source>
        <dbReference type="ARBA" id="ARBA00047512"/>
    </source>
</evidence>
<dbReference type="SUPFAM" id="SSF51695">
    <property type="entry name" value="PLC-like phosphodiesterases"/>
    <property type="match status" value="1"/>
</dbReference>
<keyword evidence="5" id="KW-0378">Hydrolase</keyword>
<dbReference type="InterPro" id="IPR017946">
    <property type="entry name" value="PLC-like_Pdiesterase_TIM-brl"/>
</dbReference>
<gene>
    <name evidence="9" type="ORF">BB561_002873</name>
</gene>
<evidence type="ECO:0000256" key="1">
    <source>
        <dbReference type="ARBA" id="ARBA00007277"/>
    </source>
</evidence>
<evidence type="ECO:0000259" key="8">
    <source>
        <dbReference type="PROSITE" id="PS51704"/>
    </source>
</evidence>
<dbReference type="OrthoDB" id="1058301at2759"/>
<dbReference type="GO" id="GO:0006071">
    <property type="term" value="P:glycerol metabolic process"/>
    <property type="evidence" value="ECO:0007669"/>
    <property type="project" value="UniProtKB-KW"/>
</dbReference>
<dbReference type="STRING" id="133385.A0A2T9YNW9"/>
<dbReference type="AlphaFoldDB" id="A0A2T9YNW9"/>
<dbReference type="Pfam" id="PF03009">
    <property type="entry name" value="GDPD"/>
    <property type="match status" value="2"/>
</dbReference>
<comment type="caution">
    <text evidence="9">The sequence shown here is derived from an EMBL/GenBank/DDBJ whole genome shotgun (WGS) entry which is preliminary data.</text>
</comment>
<dbReference type="PANTHER" id="PTHR43620">
    <property type="entry name" value="GLYCEROPHOSPHORYL DIESTER PHOSPHODIESTERASE"/>
    <property type="match status" value="1"/>
</dbReference>
<proteinExistence type="inferred from homology"/>
<dbReference type="EMBL" id="MBFR01000104">
    <property type="protein sequence ID" value="PVU94009.1"/>
    <property type="molecule type" value="Genomic_DNA"/>
</dbReference>
<comment type="catalytic activity">
    <reaction evidence="6">
        <text>a sn-glycero-3-phosphodiester + H2O = an alcohol + sn-glycerol 3-phosphate + H(+)</text>
        <dbReference type="Rhea" id="RHEA:12969"/>
        <dbReference type="ChEBI" id="CHEBI:15377"/>
        <dbReference type="ChEBI" id="CHEBI:15378"/>
        <dbReference type="ChEBI" id="CHEBI:30879"/>
        <dbReference type="ChEBI" id="CHEBI:57597"/>
        <dbReference type="ChEBI" id="CHEBI:83408"/>
        <dbReference type="EC" id="3.1.4.46"/>
    </reaction>
</comment>
<evidence type="ECO:0000256" key="2">
    <source>
        <dbReference type="ARBA" id="ARBA00012247"/>
    </source>
</evidence>
<feature type="chain" id="PRO_5015408874" description="glycerophosphodiester phosphodiesterase" evidence="7">
    <location>
        <begin position="21"/>
        <end position="395"/>
    </location>
</feature>
<dbReference type="PROSITE" id="PS51704">
    <property type="entry name" value="GP_PDE"/>
    <property type="match status" value="1"/>
</dbReference>
<keyword evidence="3 7" id="KW-0732">Signal</keyword>
<keyword evidence="10" id="KW-1185">Reference proteome</keyword>
<dbReference type="Proteomes" id="UP000245383">
    <property type="component" value="Unassembled WGS sequence"/>
</dbReference>
<comment type="similarity">
    <text evidence="1">Belongs to the glycerophosphoryl diester phosphodiesterase family.</text>
</comment>
<organism evidence="9 10">
    <name type="scientific">Smittium simulii</name>
    <dbReference type="NCBI Taxonomy" id="133385"/>
    <lineage>
        <taxon>Eukaryota</taxon>
        <taxon>Fungi</taxon>
        <taxon>Fungi incertae sedis</taxon>
        <taxon>Zoopagomycota</taxon>
        <taxon>Kickxellomycotina</taxon>
        <taxon>Harpellomycetes</taxon>
        <taxon>Harpellales</taxon>
        <taxon>Legeriomycetaceae</taxon>
        <taxon>Smittium</taxon>
    </lineage>
</organism>
<dbReference type="PANTHER" id="PTHR43620:SF7">
    <property type="entry name" value="GLYCEROPHOSPHODIESTER PHOSPHODIESTERASE GDPD5-RELATED"/>
    <property type="match status" value="1"/>
</dbReference>
<accession>A0A2T9YNW9</accession>
<dbReference type="GO" id="GO:0008889">
    <property type="term" value="F:glycerophosphodiester phosphodiesterase activity"/>
    <property type="evidence" value="ECO:0007669"/>
    <property type="project" value="UniProtKB-EC"/>
</dbReference>
<protein>
    <recommendedName>
        <fullName evidence="2">glycerophosphodiester phosphodiesterase</fullName>
        <ecNumber evidence="2">3.1.4.46</ecNumber>
    </recommendedName>
</protein>
<feature type="signal peptide" evidence="7">
    <location>
        <begin position="1"/>
        <end position="20"/>
    </location>
</feature>
<evidence type="ECO:0000256" key="3">
    <source>
        <dbReference type="ARBA" id="ARBA00022729"/>
    </source>
</evidence>
<sequence>MYLNISRVLLFSLTASITSAKQWGTLNKQPVRLVAHRGEKAFIPEHSAGSYHMSALESADYIEPDLVLSKDKVPVIIHNEWLSDTTNIADHPEFADRKKDYFFKGKYATINRTDWFVWDFTFAELKTLKLVQTKAYPYRPQYFNNDFTLLSFEEYLDHIENLSKILDRDFGVIPELKSPEIFNSIYPSTNGREFEDIVLGIMNARNFNVNQPPPFAPVRNNNLLESVLNINNKRDSKDKDYYKIAAIQSFDPETCQYLASKTKIPIVSLDEYTPSMYTPKGLDKIATYSKIFSPWKDVFLAGPKAYLDYNNITYDSAEIDKLGGFLEAKDIVPEAHKRGIEVSPYTFYDSRQDNAYICSIKNDTSFVGCPKNKKEEFFYFFDLGVDYMFVENINL</sequence>
<evidence type="ECO:0000256" key="5">
    <source>
        <dbReference type="ARBA" id="ARBA00022801"/>
    </source>
</evidence>
<dbReference type="GO" id="GO:0006629">
    <property type="term" value="P:lipid metabolic process"/>
    <property type="evidence" value="ECO:0007669"/>
    <property type="project" value="InterPro"/>
</dbReference>
<keyword evidence="4" id="KW-0319">Glycerol metabolism</keyword>
<dbReference type="EC" id="3.1.4.46" evidence="2"/>
<evidence type="ECO:0000313" key="9">
    <source>
        <dbReference type="EMBL" id="PVU94009.1"/>
    </source>
</evidence>
<evidence type="ECO:0000256" key="7">
    <source>
        <dbReference type="SAM" id="SignalP"/>
    </source>
</evidence>
<dbReference type="Gene3D" id="3.20.20.190">
    <property type="entry name" value="Phosphatidylinositol (PI) phosphodiesterase"/>
    <property type="match status" value="1"/>
</dbReference>
<name>A0A2T9YNW9_9FUNG</name>